<sequence>MSKEEHLELKKILDEYERLHMIQVAQKILSPSHIGLFETSRFRFKAI</sequence>
<dbReference type="EMBL" id="JAEOAH010000006">
    <property type="protein sequence ID" value="MBK3494732.1"/>
    <property type="molecule type" value="Genomic_DNA"/>
</dbReference>
<protein>
    <recommendedName>
        <fullName evidence="3">Transposase</fullName>
    </recommendedName>
</protein>
<evidence type="ECO:0008006" key="3">
    <source>
        <dbReference type="Google" id="ProtNLM"/>
    </source>
</evidence>
<keyword evidence="2" id="KW-1185">Reference proteome</keyword>
<dbReference type="RefSeq" id="WP_200748534.1">
    <property type="nucleotide sequence ID" value="NZ_JAEOAH010000006.1"/>
</dbReference>
<comment type="caution">
    <text evidence="1">The sequence shown here is derived from an EMBL/GenBank/DDBJ whole genome shotgun (WGS) entry which is preliminary data.</text>
</comment>
<accession>A0ABS1H5Q1</accession>
<name>A0ABS1H5Q1_9BACL</name>
<dbReference type="Proteomes" id="UP000618943">
    <property type="component" value="Unassembled WGS sequence"/>
</dbReference>
<evidence type="ECO:0000313" key="2">
    <source>
        <dbReference type="Proteomes" id="UP000618943"/>
    </source>
</evidence>
<organism evidence="1 2">
    <name type="scientific">Viridibacillus soli</name>
    <dbReference type="NCBI Taxonomy" id="2798301"/>
    <lineage>
        <taxon>Bacteria</taxon>
        <taxon>Bacillati</taxon>
        <taxon>Bacillota</taxon>
        <taxon>Bacilli</taxon>
        <taxon>Bacillales</taxon>
        <taxon>Caryophanaceae</taxon>
        <taxon>Viridibacillus</taxon>
    </lineage>
</organism>
<gene>
    <name evidence="1" type="ORF">JFL43_07640</name>
</gene>
<proteinExistence type="predicted"/>
<reference evidence="1 2" key="1">
    <citation type="submission" date="2020-12" db="EMBL/GenBank/DDBJ databases">
        <title>YIM B01967 draft genome.</title>
        <authorList>
            <person name="Yan X."/>
        </authorList>
    </citation>
    <scope>NUCLEOTIDE SEQUENCE [LARGE SCALE GENOMIC DNA]</scope>
    <source>
        <strain evidence="1 2">YIM B01967</strain>
    </source>
</reference>
<evidence type="ECO:0000313" key="1">
    <source>
        <dbReference type="EMBL" id="MBK3494732.1"/>
    </source>
</evidence>